<dbReference type="CDD" id="cd07250">
    <property type="entry name" value="HPPD_C_like"/>
    <property type="match status" value="1"/>
</dbReference>
<dbReference type="KEGG" id="fcy:FRACYDRAFT_291520"/>
<dbReference type="GO" id="GO:0006572">
    <property type="term" value="P:L-tyrosine catabolic process"/>
    <property type="evidence" value="ECO:0007669"/>
    <property type="project" value="UniProtKB-KW"/>
</dbReference>
<dbReference type="Gene3D" id="3.10.180.10">
    <property type="entry name" value="2,3-Dihydroxybiphenyl 1,2-Dioxygenase, domain 1"/>
    <property type="match status" value="2"/>
</dbReference>
<proteinExistence type="inferred from homology"/>
<evidence type="ECO:0000313" key="13">
    <source>
        <dbReference type="Proteomes" id="UP000095751"/>
    </source>
</evidence>
<dbReference type="EC" id="1.13.11.27" evidence="4"/>
<dbReference type="Proteomes" id="UP000095751">
    <property type="component" value="Unassembled WGS sequence"/>
</dbReference>
<dbReference type="AlphaFoldDB" id="A0A1E7FFW9"/>
<dbReference type="InterPro" id="IPR037523">
    <property type="entry name" value="VOC_core"/>
</dbReference>
<dbReference type="InterPro" id="IPR041736">
    <property type="entry name" value="4OHPhenylPyrv_dOase_N"/>
</dbReference>
<keyword evidence="8" id="KW-0408">Iron</keyword>
<accession>A0A1E7FFW9</accession>
<feature type="compositionally biased region" description="Acidic residues" evidence="10">
    <location>
        <begin position="157"/>
        <end position="171"/>
    </location>
</feature>
<evidence type="ECO:0000256" key="2">
    <source>
        <dbReference type="ARBA" id="ARBA00005162"/>
    </source>
</evidence>
<keyword evidence="12" id="KW-0223">Dioxygenase</keyword>
<dbReference type="PANTHER" id="PTHR11959">
    <property type="entry name" value="4-HYDROXYPHENYLPYRUVATE DIOXYGENASE"/>
    <property type="match status" value="1"/>
</dbReference>
<evidence type="ECO:0000256" key="1">
    <source>
        <dbReference type="ARBA" id="ARBA00001962"/>
    </source>
</evidence>
<feature type="region of interest" description="Disordered" evidence="10">
    <location>
        <begin position="151"/>
        <end position="175"/>
    </location>
</feature>
<dbReference type="InterPro" id="IPR041735">
    <property type="entry name" value="4OHPhenylPyrv_dOase_C"/>
</dbReference>
<dbReference type="PROSITE" id="PS51819">
    <property type="entry name" value="VOC"/>
    <property type="match status" value="1"/>
</dbReference>
<evidence type="ECO:0000256" key="7">
    <source>
        <dbReference type="ARBA" id="ARBA00022878"/>
    </source>
</evidence>
<dbReference type="FunFam" id="3.10.180.10:FF:000013">
    <property type="entry name" value="4-hydroxyphenylpyruvate dioxygenase"/>
    <property type="match status" value="1"/>
</dbReference>
<dbReference type="NCBIfam" id="TIGR01263">
    <property type="entry name" value="4HPPD"/>
    <property type="match status" value="1"/>
</dbReference>
<gene>
    <name evidence="12" type="primary">HPPD</name>
    <name evidence="12" type="ORF">FRACYDRAFT_291520</name>
</gene>
<evidence type="ECO:0000259" key="11">
    <source>
        <dbReference type="PROSITE" id="PS51819"/>
    </source>
</evidence>
<dbReference type="GO" id="GO:0046872">
    <property type="term" value="F:metal ion binding"/>
    <property type="evidence" value="ECO:0007669"/>
    <property type="project" value="UniProtKB-KW"/>
</dbReference>
<evidence type="ECO:0000256" key="9">
    <source>
        <dbReference type="ARBA" id="ARBA00023232"/>
    </source>
</evidence>
<dbReference type="GO" id="GO:0006559">
    <property type="term" value="P:L-phenylalanine catabolic process"/>
    <property type="evidence" value="ECO:0007669"/>
    <property type="project" value="UniProtKB-KW"/>
</dbReference>
<keyword evidence="5" id="KW-0479">Metal-binding</keyword>
<dbReference type="InterPro" id="IPR029068">
    <property type="entry name" value="Glyas_Bleomycin-R_OHBP_Dase"/>
</dbReference>
<sequence>MMSLTKRTSYLFFLCCCIINIFVIPCSMGFSSVSLFPLSWSASAVTSTYLETSTSTQSNEAATTTSTTAWEPKLSSLEERIETETIESIGFHHIEFYCGDARSMANQFAVSLGMSVTGITGQSTGNDQCISYGLQSGEQFRLLLTAPYSRARATTRDDDDDDDDNSPDLDADAPMPLPNYNVEDAHTFFQNHGLAARAVGIEVMDAKKAFEVSVANGAIPVLEPTFLPNGCYISEVELYGDVVLRYVSFITSNENHTYNDDASQPFLPHLAPIIDQSRKEDDDNNDDGFGLYKIDHAVGNVPNLQEVYSHIQKFTGFHEFAEFTSEDVGTVDSGLNSVVLASDSEAILLPINEPTNGRRKSQIQTYLEQNEGPGLQHLAVKTKDIFSTVRKMRRSQQGMSGFELMKRPSEEYYKELPDRLGDQLTPTQYQELEELGILADSDEEGILMQIFTKPVGDRPTFFFELIQRIGCVIEHDDDDRQELSVDLERPGCGGFGKGNFRELFRSIEEHEKTLKV</sequence>
<evidence type="ECO:0000313" key="12">
    <source>
        <dbReference type="EMBL" id="OEU17071.1"/>
    </source>
</evidence>
<dbReference type="EMBL" id="KV784358">
    <property type="protein sequence ID" value="OEU17071.1"/>
    <property type="molecule type" value="Genomic_DNA"/>
</dbReference>
<dbReference type="SUPFAM" id="SSF54593">
    <property type="entry name" value="Glyoxalase/Bleomycin resistance protein/Dihydroxybiphenyl dioxygenase"/>
    <property type="match status" value="1"/>
</dbReference>
<dbReference type="PANTHER" id="PTHR11959:SF1">
    <property type="entry name" value="4-HYDROXYPHENYLPYRUVATE DIOXYGENASE"/>
    <property type="match status" value="1"/>
</dbReference>
<keyword evidence="9" id="KW-0585">Phenylalanine catabolism</keyword>
<dbReference type="OrthoDB" id="414569at2759"/>
<keyword evidence="6" id="KW-0677">Repeat</keyword>
<evidence type="ECO:0000256" key="5">
    <source>
        <dbReference type="ARBA" id="ARBA00022723"/>
    </source>
</evidence>
<keyword evidence="13" id="KW-1185">Reference proteome</keyword>
<protein>
    <recommendedName>
        <fullName evidence="4">4-hydroxyphenylpyruvate dioxygenase</fullName>
        <ecNumber evidence="4">1.13.11.27</ecNumber>
    </recommendedName>
</protein>
<keyword evidence="12" id="KW-0670">Pyruvate</keyword>
<reference evidence="12 13" key="1">
    <citation type="submission" date="2016-09" db="EMBL/GenBank/DDBJ databases">
        <title>Extensive genetic diversity and differential bi-allelic expression allows diatom success in the polar Southern Ocean.</title>
        <authorList>
            <consortium name="DOE Joint Genome Institute"/>
            <person name="Mock T."/>
            <person name="Otillar R.P."/>
            <person name="Strauss J."/>
            <person name="Dupont C."/>
            <person name="Frickenhaus S."/>
            <person name="Maumus F."/>
            <person name="Mcmullan M."/>
            <person name="Sanges R."/>
            <person name="Schmutz J."/>
            <person name="Toseland A."/>
            <person name="Valas R."/>
            <person name="Veluchamy A."/>
            <person name="Ward B.J."/>
            <person name="Allen A."/>
            <person name="Barry K."/>
            <person name="Falciatore A."/>
            <person name="Ferrante M."/>
            <person name="Fortunato A.E."/>
            <person name="Gloeckner G."/>
            <person name="Gruber A."/>
            <person name="Hipkin R."/>
            <person name="Janech M."/>
            <person name="Kroth P."/>
            <person name="Leese F."/>
            <person name="Lindquist E."/>
            <person name="Lyon B.R."/>
            <person name="Martin J."/>
            <person name="Mayer C."/>
            <person name="Parker M."/>
            <person name="Quesneville H."/>
            <person name="Raymond J."/>
            <person name="Uhlig C."/>
            <person name="Valentin K.U."/>
            <person name="Worden A.Z."/>
            <person name="Armbrust E.V."/>
            <person name="Bowler C."/>
            <person name="Green B."/>
            <person name="Moulton V."/>
            <person name="Van Oosterhout C."/>
            <person name="Grigoriev I."/>
        </authorList>
    </citation>
    <scope>NUCLEOTIDE SEQUENCE [LARGE SCALE GENOMIC DNA]</scope>
    <source>
        <strain evidence="12 13">CCMP1102</strain>
    </source>
</reference>
<organism evidence="12 13">
    <name type="scientific">Fragilariopsis cylindrus CCMP1102</name>
    <dbReference type="NCBI Taxonomy" id="635003"/>
    <lineage>
        <taxon>Eukaryota</taxon>
        <taxon>Sar</taxon>
        <taxon>Stramenopiles</taxon>
        <taxon>Ochrophyta</taxon>
        <taxon>Bacillariophyta</taxon>
        <taxon>Bacillariophyceae</taxon>
        <taxon>Bacillariophycidae</taxon>
        <taxon>Bacillariales</taxon>
        <taxon>Bacillariaceae</taxon>
        <taxon>Fragilariopsis</taxon>
    </lineage>
</organism>
<dbReference type="GO" id="GO:0003868">
    <property type="term" value="F:4-hydroxyphenylpyruvate dioxygenase activity"/>
    <property type="evidence" value="ECO:0007669"/>
    <property type="project" value="UniProtKB-EC"/>
</dbReference>
<keyword evidence="12" id="KW-0560">Oxidoreductase</keyword>
<evidence type="ECO:0000256" key="3">
    <source>
        <dbReference type="ARBA" id="ARBA00005877"/>
    </source>
</evidence>
<comment type="similarity">
    <text evidence="3">Belongs to the 4HPPD family.</text>
</comment>
<comment type="cofactor">
    <cofactor evidence="1">
        <name>Fe cation</name>
        <dbReference type="ChEBI" id="CHEBI:24875"/>
    </cofactor>
</comment>
<evidence type="ECO:0000256" key="8">
    <source>
        <dbReference type="ARBA" id="ARBA00023004"/>
    </source>
</evidence>
<evidence type="ECO:0000256" key="4">
    <source>
        <dbReference type="ARBA" id="ARBA00013222"/>
    </source>
</evidence>
<dbReference type="InParanoid" id="A0A1E7FFW9"/>
<feature type="domain" description="VOC" evidence="11">
    <location>
        <begin position="293"/>
        <end position="453"/>
    </location>
</feature>
<evidence type="ECO:0000256" key="10">
    <source>
        <dbReference type="SAM" id="MobiDB-lite"/>
    </source>
</evidence>
<name>A0A1E7FFW9_9STRA</name>
<evidence type="ECO:0000256" key="6">
    <source>
        <dbReference type="ARBA" id="ARBA00022737"/>
    </source>
</evidence>
<keyword evidence="7" id="KW-0828">Tyrosine catabolism</keyword>
<comment type="pathway">
    <text evidence="2">Amino-acid degradation; L-phenylalanine degradation; acetoacetate and fumarate from L-phenylalanine: step 3/6.</text>
</comment>
<dbReference type="CDD" id="cd08342">
    <property type="entry name" value="HPPD_N_like"/>
    <property type="match status" value="1"/>
</dbReference>
<dbReference type="InterPro" id="IPR005956">
    <property type="entry name" value="4OHPhenylPyrv_dOase"/>
</dbReference>